<evidence type="ECO:0000256" key="4">
    <source>
        <dbReference type="ARBA" id="ARBA00022989"/>
    </source>
</evidence>
<protein>
    <recommendedName>
        <fullName evidence="10">AI-2E family transporter</fullName>
    </recommendedName>
</protein>
<keyword evidence="9" id="KW-1185">Reference proteome</keyword>
<feature type="transmembrane region" description="Helical" evidence="7">
    <location>
        <begin position="341"/>
        <end position="363"/>
    </location>
</feature>
<dbReference type="OrthoDB" id="5348369at2"/>
<evidence type="ECO:0000256" key="1">
    <source>
        <dbReference type="ARBA" id="ARBA00004141"/>
    </source>
</evidence>
<evidence type="ECO:0000313" key="9">
    <source>
        <dbReference type="Proteomes" id="UP000018688"/>
    </source>
</evidence>
<comment type="caution">
    <text evidence="8">The sequence shown here is derived from an EMBL/GenBank/DDBJ whole genome shotgun (WGS) entry which is preliminary data.</text>
</comment>
<dbReference type="STRING" id="1357399.HMPREF2087_00668"/>
<dbReference type="GO" id="GO:0016020">
    <property type="term" value="C:membrane"/>
    <property type="evidence" value="ECO:0007669"/>
    <property type="project" value="UniProtKB-SubCell"/>
</dbReference>
<evidence type="ECO:0000256" key="6">
    <source>
        <dbReference type="SAM" id="MobiDB-lite"/>
    </source>
</evidence>
<feature type="transmembrane region" description="Helical" evidence="7">
    <location>
        <begin position="203"/>
        <end position="223"/>
    </location>
</feature>
<feature type="transmembrane region" description="Helical" evidence="7">
    <location>
        <begin position="110"/>
        <end position="128"/>
    </location>
</feature>
<feature type="transmembrane region" description="Helical" evidence="7">
    <location>
        <begin position="306"/>
        <end position="329"/>
    </location>
</feature>
<feature type="transmembrane region" description="Helical" evidence="7">
    <location>
        <begin position="140"/>
        <end position="162"/>
    </location>
</feature>
<organism evidence="8 9">
    <name type="scientific">Helicobacter canis NCTC 12740</name>
    <dbReference type="NCBI Taxonomy" id="1357399"/>
    <lineage>
        <taxon>Bacteria</taxon>
        <taxon>Pseudomonadati</taxon>
        <taxon>Campylobacterota</taxon>
        <taxon>Epsilonproteobacteria</taxon>
        <taxon>Campylobacterales</taxon>
        <taxon>Helicobacteraceae</taxon>
        <taxon>Helicobacter</taxon>
    </lineage>
</organism>
<dbReference type="Pfam" id="PF01594">
    <property type="entry name" value="AI-2E_transport"/>
    <property type="match status" value="1"/>
</dbReference>
<feature type="region of interest" description="Disordered" evidence="6">
    <location>
        <begin position="1"/>
        <end position="32"/>
    </location>
</feature>
<evidence type="ECO:0000313" key="8">
    <source>
        <dbReference type="EMBL" id="ETD27747.1"/>
    </source>
</evidence>
<proteinExistence type="inferred from homology"/>
<dbReference type="PATRIC" id="fig|1357399.3.peg.700"/>
<feature type="transmembrane region" description="Helical" evidence="7">
    <location>
        <begin position="275"/>
        <end position="299"/>
    </location>
</feature>
<dbReference type="EMBL" id="AZJJ01000001">
    <property type="protein sequence ID" value="ETD27747.1"/>
    <property type="molecule type" value="Genomic_DNA"/>
</dbReference>
<evidence type="ECO:0008006" key="10">
    <source>
        <dbReference type="Google" id="ProtNLM"/>
    </source>
</evidence>
<dbReference type="PANTHER" id="PTHR21716">
    <property type="entry name" value="TRANSMEMBRANE PROTEIN"/>
    <property type="match status" value="1"/>
</dbReference>
<dbReference type="AlphaFoldDB" id="V8CKX0"/>
<sequence length="427" mass="47214">MQADTTSKTSSTLDESLASGEPPQVFLENERSDVSLENKGQRCKAKPQQVSLENKRSDVSLEKSCCKQTELESKKLDSTPPSPRATLGAKIFFACAFAIALGLIVWLYYAFLYTMIIAALLCIATYWIKEFFYTKLKSNLLASGLSVLVLLALFIIPLYFVIHRGALGLLGVDWKQAEVWFVQIKELIRSALHYLPFIQAQDVLANFSFSSIAGFVSRLSTIVGKSSVGFVVDACFIVLFLSVFFYYGGAWYGYFCKLLPARDEQINLIALDVSGVLRVVFFSTILNVCLQGFAFGVLVSIFGLDGVLLGVLYGLCSLIPIVGGALVWLPVGLILYVQGEIVQAVVLVLYSVVFIGFIIDNIVKPFLIRIVNRKLLDKPLNINEFVIFFAIFAGLSACGFWGIIIGPAITAFFIVMVRIYERDFASV</sequence>
<feature type="transmembrane region" description="Helical" evidence="7">
    <location>
        <begin position="230"/>
        <end position="255"/>
    </location>
</feature>
<comment type="similarity">
    <text evidence="2">Belongs to the autoinducer-2 exporter (AI-2E) (TC 2.A.86) family.</text>
</comment>
<feature type="transmembrane region" description="Helical" evidence="7">
    <location>
        <begin position="384"/>
        <end position="417"/>
    </location>
</feature>
<reference evidence="8 9" key="1">
    <citation type="submission" date="2013-10" db="EMBL/GenBank/DDBJ databases">
        <title>The Genome Sequence of Helicobacter canis NCTC 12740.</title>
        <authorList>
            <consortium name="The Broad Institute Genomics Platform"/>
            <person name="Earl A."/>
            <person name="Fox J.G."/>
            <person name="Shen Z."/>
            <person name="Young S.K."/>
            <person name="Zeng Q."/>
            <person name="Gargeya S."/>
            <person name="Fitzgerald M."/>
            <person name="Abouelleil A."/>
            <person name="Alvarado L."/>
            <person name="Chapman S.B."/>
            <person name="Gainer-Dewar J."/>
            <person name="Goldberg J."/>
            <person name="Griggs A."/>
            <person name="Gujja S."/>
            <person name="Hansen M."/>
            <person name="Howarth C."/>
            <person name="Imamovic A."/>
            <person name="Ireland A."/>
            <person name="Larimer J."/>
            <person name="McCowan C."/>
            <person name="Murphy C."/>
            <person name="Pearson M."/>
            <person name="Poon T.W."/>
            <person name="Priest M."/>
            <person name="Roberts A."/>
            <person name="Saif S."/>
            <person name="Shea T."/>
            <person name="Sykes S."/>
            <person name="Wortman J."/>
            <person name="Nusbaum C."/>
            <person name="Birren B."/>
        </authorList>
    </citation>
    <scope>NUCLEOTIDE SEQUENCE [LARGE SCALE GENOMIC DNA]</scope>
    <source>
        <strain evidence="8 9">NCTC 12740</strain>
    </source>
</reference>
<keyword evidence="3 7" id="KW-0812">Transmembrane</keyword>
<dbReference type="RefSeq" id="WP_023929591.1">
    <property type="nucleotide sequence ID" value="NZ_KI669458.1"/>
</dbReference>
<evidence type="ECO:0000256" key="5">
    <source>
        <dbReference type="ARBA" id="ARBA00023136"/>
    </source>
</evidence>
<feature type="compositionally biased region" description="Polar residues" evidence="6">
    <location>
        <begin position="1"/>
        <end position="14"/>
    </location>
</feature>
<dbReference type="InterPro" id="IPR002549">
    <property type="entry name" value="AI-2E-like"/>
</dbReference>
<dbReference type="Proteomes" id="UP000018688">
    <property type="component" value="Unassembled WGS sequence"/>
</dbReference>
<dbReference type="PANTHER" id="PTHR21716:SF4">
    <property type="entry name" value="TRANSMEMBRANE PROTEIN 245"/>
    <property type="match status" value="1"/>
</dbReference>
<evidence type="ECO:0000256" key="7">
    <source>
        <dbReference type="SAM" id="Phobius"/>
    </source>
</evidence>
<feature type="transmembrane region" description="Helical" evidence="7">
    <location>
        <begin position="85"/>
        <end position="104"/>
    </location>
</feature>
<gene>
    <name evidence="8" type="ORF">HMPREF2087_00668</name>
</gene>
<keyword evidence="5 7" id="KW-0472">Membrane</keyword>
<evidence type="ECO:0000256" key="2">
    <source>
        <dbReference type="ARBA" id="ARBA00009773"/>
    </source>
</evidence>
<dbReference type="eggNOG" id="COG0628">
    <property type="taxonomic scope" value="Bacteria"/>
</dbReference>
<name>V8CKX0_9HELI</name>
<keyword evidence="4 7" id="KW-1133">Transmembrane helix</keyword>
<accession>V8CKX0</accession>
<evidence type="ECO:0000256" key="3">
    <source>
        <dbReference type="ARBA" id="ARBA00022692"/>
    </source>
</evidence>
<dbReference type="HOGENOM" id="CLU_041771_4_0_7"/>
<comment type="subcellular location">
    <subcellularLocation>
        <location evidence="1">Membrane</location>
        <topology evidence="1">Multi-pass membrane protein</topology>
    </subcellularLocation>
</comment>